<organism evidence="4 5">
    <name type="scientific">Salinimicrobium marinum</name>
    <dbReference type="NCBI Taxonomy" id="680283"/>
    <lineage>
        <taxon>Bacteria</taxon>
        <taxon>Pseudomonadati</taxon>
        <taxon>Bacteroidota</taxon>
        <taxon>Flavobacteriia</taxon>
        <taxon>Flavobacteriales</taxon>
        <taxon>Flavobacteriaceae</taxon>
        <taxon>Salinimicrobium</taxon>
    </lineage>
</organism>
<protein>
    <submittedName>
        <fullName evidence="4">Short-chain dehydrogenase</fullName>
    </submittedName>
</protein>
<name>A0A918SBR6_9FLAO</name>
<evidence type="ECO:0000256" key="3">
    <source>
        <dbReference type="RuleBase" id="RU000363"/>
    </source>
</evidence>
<dbReference type="InterPro" id="IPR036291">
    <property type="entry name" value="NAD(P)-bd_dom_sf"/>
</dbReference>
<evidence type="ECO:0000313" key="4">
    <source>
        <dbReference type="EMBL" id="GHA33522.1"/>
    </source>
</evidence>
<dbReference type="InterPro" id="IPR002347">
    <property type="entry name" value="SDR_fam"/>
</dbReference>
<dbReference type="PRINTS" id="PR00081">
    <property type="entry name" value="GDHRDH"/>
</dbReference>
<sequence length="272" mass="30037">METMKEKKNKTVLITGISSGIGKALAHEFAAEGYDLIGVAKEEDSLRKASSELENKHGITVKVISKDLAKDGAAQEVYDEIRSWNTTVNILVNDAGVGQRGNFVDIAPAKYSEIIHLNVMSLTHLTRLFLQDMVDRNEGKIMNLGSVAGFQPGPLLAVYHATKAFVVSLSEAIATELEEMDSEVTVTCLCPGPTDTNFFSRADMEGTNVVEHKDKLMLQPEEVAKGAYKALMDGERIFIPGGMNKVTTFIRRVIPKSTQSKMQMKYYEKKEE</sequence>
<dbReference type="CDD" id="cd05233">
    <property type="entry name" value="SDR_c"/>
    <property type="match status" value="1"/>
</dbReference>
<dbReference type="EMBL" id="BMXB01000003">
    <property type="protein sequence ID" value="GHA33522.1"/>
    <property type="molecule type" value="Genomic_DNA"/>
</dbReference>
<evidence type="ECO:0000256" key="1">
    <source>
        <dbReference type="ARBA" id="ARBA00006484"/>
    </source>
</evidence>
<dbReference type="AlphaFoldDB" id="A0A918SBR6"/>
<gene>
    <name evidence="4" type="ORF">GCM10007103_13840</name>
</gene>
<dbReference type="PANTHER" id="PTHR42901:SF1">
    <property type="entry name" value="ALCOHOL DEHYDROGENASE"/>
    <property type="match status" value="1"/>
</dbReference>
<dbReference type="PIRSF" id="PIRSF000126">
    <property type="entry name" value="11-beta-HSD1"/>
    <property type="match status" value="1"/>
</dbReference>
<keyword evidence="5" id="KW-1185">Reference proteome</keyword>
<comment type="similarity">
    <text evidence="1 3">Belongs to the short-chain dehydrogenases/reductases (SDR) family.</text>
</comment>
<proteinExistence type="inferred from homology"/>
<dbReference type="PANTHER" id="PTHR42901">
    <property type="entry name" value="ALCOHOL DEHYDROGENASE"/>
    <property type="match status" value="1"/>
</dbReference>
<dbReference type="Gene3D" id="3.40.50.720">
    <property type="entry name" value="NAD(P)-binding Rossmann-like Domain"/>
    <property type="match status" value="1"/>
</dbReference>
<dbReference type="Proteomes" id="UP000610456">
    <property type="component" value="Unassembled WGS sequence"/>
</dbReference>
<accession>A0A918SBR6</accession>
<evidence type="ECO:0000313" key="5">
    <source>
        <dbReference type="Proteomes" id="UP000610456"/>
    </source>
</evidence>
<evidence type="ECO:0000256" key="2">
    <source>
        <dbReference type="ARBA" id="ARBA00023002"/>
    </source>
</evidence>
<dbReference type="Pfam" id="PF00106">
    <property type="entry name" value="adh_short"/>
    <property type="match status" value="1"/>
</dbReference>
<dbReference type="SUPFAM" id="SSF51735">
    <property type="entry name" value="NAD(P)-binding Rossmann-fold domains"/>
    <property type="match status" value="1"/>
</dbReference>
<dbReference type="GO" id="GO:0016491">
    <property type="term" value="F:oxidoreductase activity"/>
    <property type="evidence" value="ECO:0007669"/>
    <property type="project" value="UniProtKB-KW"/>
</dbReference>
<comment type="caution">
    <text evidence="4">The sequence shown here is derived from an EMBL/GenBank/DDBJ whole genome shotgun (WGS) entry which is preliminary data.</text>
</comment>
<reference evidence="4" key="2">
    <citation type="submission" date="2020-09" db="EMBL/GenBank/DDBJ databases">
        <authorList>
            <person name="Sun Q."/>
            <person name="Kim S."/>
        </authorList>
    </citation>
    <scope>NUCLEOTIDE SEQUENCE</scope>
    <source>
        <strain evidence="4">KCTC 12719</strain>
    </source>
</reference>
<reference evidence="4" key="1">
    <citation type="journal article" date="2014" name="Int. J. Syst. Evol. Microbiol.">
        <title>Complete genome sequence of Corynebacterium casei LMG S-19264T (=DSM 44701T), isolated from a smear-ripened cheese.</title>
        <authorList>
            <consortium name="US DOE Joint Genome Institute (JGI-PGF)"/>
            <person name="Walter F."/>
            <person name="Albersmeier A."/>
            <person name="Kalinowski J."/>
            <person name="Ruckert C."/>
        </authorList>
    </citation>
    <scope>NUCLEOTIDE SEQUENCE</scope>
    <source>
        <strain evidence="4">KCTC 12719</strain>
    </source>
</reference>
<dbReference type="PRINTS" id="PR00080">
    <property type="entry name" value="SDRFAMILY"/>
</dbReference>
<keyword evidence="2" id="KW-0560">Oxidoreductase</keyword>